<dbReference type="InterPro" id="IPR036583">
    <property type="entry name" value="23S_rRNA_IVS_sf"/>
</dbReference>
<dbReference type="SUPFAM" id="SSF158446">
    <property type="entry name" value="IVS-encoded protein-like"/>
    <property type="match status" value="1"/>
</dbReference>
<dbReference type="InterPro" id="IPR012657">
    <property type="entry name" value="23S_rRNA-intervening_sequence"/>
</dbReference>
<dbReference type="Gene3D" id="1.20.1440.60">
    <property type="entry name" value="23S rRNA-intervening sequence"/>
    <property type="match status" value="1"/>
</dbReference>
<dbReference type="EMBL" id="JAYFUM010000006">
    <property type="protein sequence ID" value="MEA5138519.1"/>
    <property type="molecule type" value="Genomic_DNA"/>
</dbReference>
<name>A0ABU5Q804_9BACT</name>
<dbReference type="PANTHER" id="PTHR38471:SF2">
    <property type="entry name" value="FOUR HELIX BUNDLE PROTEIN"/>
    <property type="match status" value="1"/>
</dbReference>
<organism evidence="1 2">
    <name type="scientific">Arcicella rigui</name>
    <dbReference type="NCBI Taxonomy" id="797020"/>
    <lineage>
        <taxon>Bacteria</taxon>
        <taxon>Pseudomonadati</taxon>
        <taxon>Bacteroidota</taxon>
        <taxon>Cytophagia</taxon>
        <taxon>Cytophagales</taxon>
        <taxon>Flectobacillaceae</taxon>
        <taxon>Arcicella</taxon>
    </lineage>
</organism>
<evidence type="ECO:0000313" key="1">
    <source>
        <dbReference type="EMBL" id="MEA5138519.1"/>
    </source>
</evidence>
<comment type="caution">
    <text evidence="1">The sequence shown here is derived from an EMBL/GenBank/DDBJ whole genome shotgun (WGS) entry which is preliminary data.</text>
</comment>
<protein>
    <submittedName>
        <fullName evidence="1">Four helix bundle protein</fullName>
    </submittedName>
</protein>
<accession>A0ABU5Q804</accession>
<evidence type="ECO:0000313" key="2">
    <source>
        <dbReference type="Proteomes" id="UP001302949"/>
    </source>
</evidence>
<keyword evidence="2" id="KW-1185">Reference proteome</keyword>
<dbReference type="PIRSF" id="PIRSF035652">
    <property type="entry name" value="CHP02436"/>
    <property type="match status" value="1"/>
</dbReference>
<reference evidence="1 2" key="1">
    <citation type="submission" date="2023-12" db="EMBL/GenBank/DDBJ databases">
        <title>Novel species of the genus Arcicella isolated from rivers.</title>
        <authorList>
            <person name="Lu H."/>
        </authorList>
    </citation>
    <scope>NUCLEOTIDE SEQUENCE [LARGE SCALE GENOMIC DNA]</scope>
    <source>
        <strain evidence="1 2">KCTC 23307</strain>
    </source>
</reference>
<proteinExistence type="predicted"/>
<gene>
    <name evidence="1" type="ORF">VB248_05230</name>
</gene>
<sequence>MELKKESVIKVKSFQFAVRSVKVYKYLTDTHKEFVISKQFLKASTSIGANVREAHNAESEADFIHKLSIAQKECDETLYWLELLKESEYLSESAFQSIYSEALEILKILKSIVITMKKKKEK</sequence>
<dbReference type="Proteomes" id="UP001302949">
    <property type="component" value="Unassembled WGS sequence"/>
</dbReference>
<dbReference type="PANTHER" id="PTHR38471">
    <property type="entry name" value="FOUR HELIX BUNDLE PROTEIN"/>
    <property type="match status" value="1"/>
</dbReference>
<dbReference type="NCBIfam" id="TIGR02436">
    <property type="entry name" value="four helix bundle protein"/>
    <property type="match status" value="1"/>
</dbReference>
<dbReference type="RefSeq" id="WP_323295688.1">
    <property type="nucleotide sequence ID" value="NZ_JAYFUM010000006.1"/>
</dbReference>
<dbReference type="Pfam" id="PF05635">
    <property type="entry name" value="23S_rRNA_IVP"/>
    <property type="match status" value="1"/>
</dbReference>